<dbReference type="Gene3D" id="3.40.50.300">
    <property type="entry name" value="P-loop containing nucleotide triphosphate hydrolases"/>
    <property type="match status" value="1"/>
</dbReference>
<dbReference type="GeneID" id="54423729"/>
<sequence>MTQQLSAVAAAKARQAQYREQTYESDSNDEALPESENEDGQFIPKDRRLSQSDLNQTMADITAMEESDEEGADAEVPIGPRLAGPDLELSILDPAHATFQSKVTTNLARKEVHVYPSDRIAYLGVYDFRVMAGVVAICGAALASNPTRWFRVHAFASHSLPVMSLMAGGSRGYAIVEFACPIDAFPDDACPRKQVTMRILQKVSSNFVNLWIPSSMAKVGKNQPPITFGYLHKSIDDPLNRRPTAFDISKPWATIAENLTRSLGNARYPVVLICGGQLGQNSLFAQILTNNILSRQEDEDRVVMFLDLDPIHPDYGPPGQVSLVMVRSMNFGPPFIHAHPGVGDQNTVIYSHAIPKYAARDDPDQLLSCAKHLYKMYVALKDGSESTWGPSKPSILPLVIKTPTCFRAYGEQALTSLLLHFSPVLTHWYSVGPFPYFDDYKPALKIPEVKLDGLTFANGLLLTSETLFEMQQQAYFHAEQTLSAHKKWNCEPLSLAAPYTVPYTGNQPGFLAIHLSGDFRWPHRLHDILNGAIVAITIIQDLEKFPTARIKSSEPSGIPYLAPDSLGIHPPLDPHNSSTIGFGYVQSVRHAECALDIVTPIARDIMEKLPHDRIVLQVGLVPAPGWAYLEAATLAGTVSVPEDEEGEIMETDKMPQAWVRERGRGGTTVLNSWLGQSAKKARAP</sequence>
<organism evidence="3">
    <name type="scientific">Eremomyces bilateralis CBS 781.70</name>
    <dbReference type="NCBI Taxonomy" id="1392243"/>
    <lineage>
        <taxon>Eukaryota</taxon>
        <taxon>Fungi</taxon>
        <taxon>Dikarya</taxon>
        <taxon>Ascomycota</taxon>
        <taxon>Pezizomycotina</taxon>
        <taxon>Dothideomycetes</taxon>
        <taxon>Dothideomycetes incertae sedis</taxon>
        <taxon>Eremomycetales</taxon>
        <taxon>Eremomycetaceae</taxon>
        <taxon>Eremomyces</taxon>
    </lineage>
</organism>
<keyword evidence="4" id="KW-1185">Reference proteome</keyword>
<evidence type="ECO:0000313" key="3">
    <source>
        <dbReference type="EMBL" id="KAF1811267.1"/>
    </source>
</evidence>
<dbReference type="Proteomes" id="UP000504638">
    <property type="component" value="Unplaced"/>
</dbReference>
<protein>
    <submittedName>
        <fullName evidence="3 5">Uncharacterized protein</fullName>
    </submittedName>
</protein>
<name>A0A6G1FZI9_9PEZI</name>
<dbReference type="OrthoDB" id="4054781at2759"/>
<feature type="region of interest" description="Disordered" evidence="2">
    <location>
        <begin position="1"/>
        <end position="49"/>
    </location>
</feature>
<dbReference type="InterPro" id="IPR027417">
    <property type="entry name" value="P-loop_NTPase"/>
</dbReference>
<evidence type="ECO:0000256" key="1">
    <source>
        <dbReference type="ARBA" id="ARBA00011003"/>
    </source>
</evidence>
<evidence type="ECO:0000313" key="4">
    <source>
        <dbReference type="Proteomes" id="UP000504638"/>
    </source>
</evidence>
<comment type="similarity">
    <text evidence="1">Belongs to the Clp1 family. NOL9/GRC3 subfamily.</text>
</comment>
<dbReference type="AlphaFoldDB" id="A0A6G1FZI9"/>
<gene>
    <name evidence="3 5" type="ORF">P152DRAFT_67348</name>
</gene>
<dbReference type="GO" id="GO:0000448">
    <property type="term" value="P:cleavage in ITS2 between 5.8S rRNA and LSU-rRNA of tricistronic rRNA transcript (SSU-rRNA, 5.8S rRNA, LSU-rRNA)"/>
    <property type="evidence" value="ECO:0007669"/>
    <property type="project" value="TreeGrafter"/>
</dbReference>
<reference evidence="5" key="3">
    <citation type="submission" date="2025-04" db="UniProtKB">
        <authorList>
            <consortium name="RefSeq"/>
        </authorList>
    </citation>
    <scope>IDENTIFICATION</scope>
    <source>
        <strain evidence="5">CBS 781.70</strain>
    </source>
</reference>
<proteinExistence type="inferred from homology"/>
<reference evidence="3 5" key="1">
    <citation type="submission" date="2020-01" db="EMBL/GenBank/DDBJ databases">
        <authorList>
            <consortium name="DOE Joint Genome Institute"/>
            <person name="Haridas S."/>
            <person name="Albert R."/>
            <person name="Binder M."/>
            <person name="Bloem J."/>
            <person name="Labutti K."/>
            <person name="Salamov A."/>
            <person name="Andreopoulos B."/>
            <person name="Baker S.E."/>
            <person name="Barry K."/>
            <person name="Bills G."/>
            <person name="Bluhm B.H."/>
            <person name="Cannon C."/>
            <person name="Castanera R."/>
            <person name="Culley D.E."/>
            <person name="Daum C."/>
            <person name="Ezra D."/>
            <person name="Gonzalez J.B."/>
            <person name="Henrissat B."/>
            <person name="Kuo A."/>
            <person name="Liang C."/>
            <person name="Lipzen A."/>
            <person name="Lutzoni F."/>
            <person name="Magnuson J."/>
            <person name="Mondo S."/>
            <person name="Nolan M."/>
            <person name="Ohm R."/>
            <person name="Pangilinan J."/>
            <person name="Park H.-J."/>
            <person name="Ramirez L."/>
            <person name="Alfaro M."/>
            <person name="Sun H."/>
            <person name="Tritt A."/>
            <person name="Yoshinaga Y."/>
            <person name="Zwiers L.-H."/>
            <person name="Turgeon B.G."/>
            <person name="Goodwin S.B."/>
            <person name="Spatafora J.W."/>
            <person name="Crous P.W."/>
            <person name="Grigoriev I.V."/>
        </authorList>
    </citation>
    <scope>NUCLEOTIDE SEQUENCE</scope>
    <source>
        <strain evidence="3 5">CBS 781.70</strain>
    </source>
</reference>
<dbReference type="RefSeq" id="XP_033532898.1">
    <property type="nucleotide sequence ID" value="XM_033683159.1"/>
</dbReference>
<reference evidence="5" key="2">
    <citation type="submission" date="2020-04" db="EMBL/GenBank/DDBJ databases">
        <authorList>
            <consortium name="NCBI Genome Project"/>
        </authorList>
    </citation>
    <scope>NUCLEOTIDE SEQUENCE</scope>
    <source>
        <strain evidence="5">CBS 781.70</strain>
    </source>
</reference>
<dbReference type="InterPro" id="IPR045116">
    <property type="entry name" value="Clp1/Grc3"/>
</dbReference>
<dbReference type="PANTHER" id="PTHR12755:SF3">
    <property type="entry name" value="POLYNUCLEOTIDE 5'-HYDROXYL-KINASE NOL9"/>
    <property type="match status" value="1"/>
</dbReference>
<accession>A0A6G1FZI9</accession>
<evidence type="ECO:0000313" key="5">
    <source>
        <dbReference type="RefSeq" id="XP_033532898.1"/>
    </source>
</evidence>
<feature type="compositionally biased region" description="Acidic residues" evidence="2">
    <location>
        <begin position="26"/>
        <end position="39"/>
    </location>
</feature>
<dbReference type="EMBL" id="ML975162">
    <property type="protein sequence ID" value="KAF1811267.1"/>
    <property type="molecule type" value="Genomic_DNA"/>
</dbReference>
<dbReference type="GO" id="GO:0005634">
    <property type="term" value="C:nucleus"/>
    <property type="evidence" value="ECO:0007669"/>
    <property type="project" value="TreeGrafter"/>
</dbReference>
<dbReference type="PANTHER" id="PTHR12755">
    <property type="entry name" value="CLEAVAGE/POLYADENYLATION FACTOR IA SUBUNIT CLP1P"/>
    <property type="match status" value="1"/>
</dbReference>
<evidence type="ECO:0000256" key="2">
    <source>
        <dbReference type="SAM" id="MobiDB-lite"/>
    </source>
</evidence>
<dbReference type="GO" id="GO:0051731">
    <property type="term" value="F:polynucleotide 5'-hydroxyl-kinase activity"/>
    <property type="evidence" value="ECO:0007669"/>
    <property type="project" value="InterPro"/>
</dbReference>
<feature type="compositionally biased region" description="Low complexity" evidence="2">
    <location>
        <begin position="1"/>
        <end position="16"/>
    </location>
</feature>